<keyword evidence="6" id="KW-0175">Coiled coil</keyword>
<dbReference type="PANTHER" id="PTHR24409">
    <property type="entry name" value="ZINC FINGER PROTEIN 142"/>
    <property type="match status" value="1"/>
</dbReference>
<feature type="coiled-coil region" evidence="6">
    <location>
        <begin position="396"/>
        <end position="430"/>
    </location>
</feature>
<dbReference type="PROSITE" id="PS50157">
    <property type="entry name" value="ZINC_FINGER_C2H2_2"/>
    <property type="match status" value="5"/>
</dbReference>
<keyword evidence="10" id="KW-1185">Reference proteome</keyword>
<dbReference type="PANTHER" id="PTHR24409:SF295">
    <property type="entry name" value="AZ2-RELATED"/>
    <property type="match status" value="1"/>
</dbReference>
<keyword evidence="3 5" id="KW-0863">Zinc-finger</keyword>
<dbReference type="Proteomes" id="UP001158576">
    <property type="component" value="Chromosome 1"/>
</dbReference>
<feature type="domain" description="C2H2-type" evidence="8">
    <location>
        <begin position="275"/>
        <end position="299"/>
    </location>
</feature>
<proteinExistence type="predicted"/>
<feature type="compositionally biased region" description="Low complexity" evidence="7">
    <location>
        <begin position="313"/>
        <end position="343"/>
    </location>
</feature>
<organism evidence="9 10">
    <name type="scientific">Oikopleura dioica</name>
    <name type="common">Tunicate</name>
    <dbReference type="NCBI Taxonomy" id="34765"/>
    <lineage>
        <taxon>Eukaryota</taxon>
        <taxon>Metazoa</taxon>
        <taxon>Chordata</taxon>
        <taxon>Tunicata</taxon>
        <taxon>Appendicularia</taxon>
        <taxon>Copelata</taxon>
        <taxon>Oikopleuridae</taxon>
        <taxon>Oikopleura</taxon>
    </lineage>
</organism>
<evidence type="ECO:0000313" key="9">
    <source>
        <dbReference type="EMBL" id="CAG5105295.1"/>
    </source>
</evidence>
<keyword evidence="4" id="KW-0862">Zinc</keyword>
<dbReference type="InterPro" id="IPR036236">
    <property type="entry name" value="Znf_C2H2_sf"/>
</dbReference>
<evidence type="ECO:0000313" key="10">
    <source>
        <dbReference type="Proteomes" id="UP001158576"/>
    </source>
</evidence>
<dbReference type="SUPFAM" id="SSF57667">
    <property type="entry name" value="beta-beta-alpha zinc fingers"/>
    <property type="match status" value="3"/>
</dbReference>
<name>A0ABN7SWM8_OIKDI</name>
<keyword evidence="2" id="KW-0677">Repeat</keyword>
<dbReference type="Gene3D" id="3.30.160.60">
    <property type="entry name" value="Classic Zinc Finger"/>
    <property type="match status" value="5"/>
</dbReference>
<evidence type="ECO:0000256" key="1">
    <source>
        <dbReference type="ARBA" id="ARBA00022723"/>
    </source>
</evidence>
<reference evidence="9 10" key="1">
    <citation type="submission" date="2021-04" db="EMBL/GenBank/DDBJ databases">
        <authorList>
            <person name="Bliznina A."/>
        </authorList>
    </citation>
    <scope>NUCLEOTIDE SEQUENCE [LARGE SCALE GENOMIC DNA]</scope>
</reference>
<feature type="domain" description="C2H2-type" evidence="8">
    <location>
        <begin position="152"/>
        <end position="179"/>
    </location>
</feature>
<feature type="domain" description="C2H2-type" evidence="8">
    <location>
        <begin position="208"/>
        <end position="235"/>
    </location>
</feature>
<accession>A0ABN7SWM8</accession>
<evidence type="ECO:0000256" key="4">
    <source>
        <dbReference type="ARBA" id="ARBA00022833"/>
    </source>
</evidence>
<sequence>MERHQLRKMAHSEIRGLELASTIAAHQPLDIIRQIPKRMMNEVPAMQYPPVTEHWVNPPACNAQSYAGQYAYSNGPFKMENQESISTNIFGNVRYQPGYDTFHSNSRISTMVPPDGLVKVEPNTMHPTPMQPKYNPMSHGEDRNRPMRQHLYKCDLCNKSFTKKPTLKLHMRTHTGERPYNCAVCSKRFTQKQSVKIHMRIHTGEKPFKCGTCTYTARTKGNLDNHMRKHTGERPFTCKICLKSYTQKSSLNTHIKTVHSENANEPKRDNKERPFQCTICHKKYTQKSSLNTHIRAIHSTLPLSTRQAPDQLPAASSHPTSSSSTSLSPSSISTASISAARAAQVEQSLQQHHRASLSHIRSPQHSFQSYSPTSSSSPAKMPVATVTEIEKNKAVAVVEKENNEKTQRNLEDYQEVLNELELQRALEEAKTGGIIKRPENTEIALVDTQLPAFYSPETTFRIMGSKKYDEKIKKRVILRKLLKWTIPSISLLSSPLWIEKYFCLVNELLGRSILGSLVLENVAAAHFQLVAGAVLSAPFLAFLIKPSVDFPRYLISGIYVTADRSLSIKCYHARGLSTEKKFVSVLDSSAVMADYSDISSSRGLPLIVIDDNASQTQNPLLNFFRKRKLKSTINRNFHHIENYLLAPPKSFEDIREYQLSKNTLAPLAEKQIENVFVAMKRKDGSLNPIRLEFADSYFNIPLHPRIDSLKNLPLLYFQLFSIETLKASALKRDLARKHL</sequence>
<feature type="compositionally biased region" description="Low complexity" evidence="7">
    <location>
        <begin position="366"/>
        <end position="377"/>
    </location>
</feature>
<dbReference type="Pfam" id="PF00096">
    <property type="entry name" value="zf-C2H2"/>
    <property type="match status" value="5"/>
</dbReference>
<dbReference type="SMART" id="SM00355">
    <property type="entry name" value="ZnF_C2H2"/>
    <property type="match status" value="5"/>
</dbReference>
<evidence type="ECO:0000256" key="5">
    <source>
        <dbReference type="PROSITE-ProRule" id="PRU00042"/>
    </source>
</evidence>
<evidence type="ECO:0000259" key="8">
    <source>
        <dbReference type="PROSITE" id="PS50157"/>
    </source>
</evidence>
<feature type="region of interest" description="Disordered" evidence="7">
    <location>
        <begin position="307"/>
        <end position="379"/>
    </location>
</feature>
<evidence type="ECO:0000256" key="7">
    <source>
        <dbReference type="SAM" id="MobiDB-lite"/>
    </source>
</evidence>
<feature type="domain" description="C2H2-type" evidence="8">
    <location>
        <begin position="180"/>
        <end position="207"/>
    </location>
</feature>
<dbReference type="PROSITE" id="PS00028">
    <property type="entry name" value="ZINC_FINGER_C2H2_1"/>
    <property type="match status" value="4"/>
</dbReference>
<dbReference type="EMBL" id="OU015566">
    <property type="protein sequence ID" value="CAG5105295.1"/>
    <property type="molecule type" value="Genomic_DNA"/>
</dbReference>
<dbReference type="InterPro" id="IPR013087">
    <property type="entry name" value="Znf_C2H2_type"/>
</dbReference>
<gene>
    <name evidence="9" type="ORF">OKIOD_LOCUS10766</name>
</gene>
<protein>
    <submittedName>
        <fullName evidence="9">Oidioi.mRNA.OKI2018_I69.chr1.g2001.t2.cds</fullName>
    </submittedName>
</protein>
<feature type="domain" description="C2H2-type" evidence="8">
    <location>
        <begin position="236"/>
        <end position="264"/>
    </location>
</feature>
<keyword evidence="1" id="KW-0479">Metal-binding</keyword>
<evidence type="ECO:0000256" key="6">
    <source>
        <dbReference type="SAM" id="Coils"/>
    </source>
</evidence>
<evidence type="ECO:0000256" key="3">
    <source>
        <dbReference type="ARBA" id="ARBA00022771"/>
    </source>
</evidence>
<evidence type="ECO:0000256" key="2">
    <source>
        <dbReference type="ARBA" id="ARBA00022737"/>
    </source>
</evidence>